<feature type="region of interest" description="Disordered" evidence="1">
    <location>
        <begin position="56"/>
        <end position="75"/>
    </location>
</feature>
<dbReference type="Proteomes" id="UP000054032">
    <property type="component" value="Unassembled WGS sequence"/>
</dbReference>
<name>W6Z983_COCMI</name>
<dbReference type="HOGENOM" id="CLU_1677539_0_0_1"/>
<proteinExistence type="predicted"/>
<accession>W6Z983</accession>
<protein>
    <submittedName>
        <fullName evidence="2">Uncharacterized protein</fullName>
    </submittedName>
</protein>
<organism evidence="2 3">
    <name type="scientific">Bipolaris oryzae ATCC 44560</name>
    <dbReference type="NCBI Taxonomy" id="930090"/>
    <lineage>
        <taxon>Eukaryota</taxon>
        <taxon>Fungi</taxon>
        <taxon>Dikarya</taxon>
        <taxon>Ascomycota</taxon>
        <taxon>Pezizomycotina</taxon>
        <taxon>Dothideomycetes</taxon>
        <taxon>Pleosporomycetidae</taxon>
        <taxon>Pleosporales</taxon>
        <taxon>Pleosporineae</taxon>
        <taxon>Pleosporaceae</taxon>
        <taxon>Bipolaris</taxon>
    </lineage>
</organism>
<dbReference type="AlphaFoldDB" id="W6Z983"/>
<reference evidence="2 3" key="1">
    <citation type="journal article" date="2013" name="PLoS Genet.">
        <title>Comparative genome structure, secondary metabolite, and effector coding capacity across Cochliobolus pathogens.</title>
        <authorList>
            <person name="Condon B.J."/>
            <person name="Leng Y."/>
            <person name="Wu D."/>
            <person name="Bushley K.E."/>
            <person name="Ohm R.A."/>
            <person name="Otillar R."/>
            <person name="Martin J."/>
            <person name="Schackwitz W."/>
            <person name="Grimwood J."/>
            <person name="MohdZainudin N."/>
            <person name="Xue C."/>
            <person name="Wang R."/>
            <person name="Manning V.A."/>
            <person name="Dhillon B."/>
            <person name="Tu Z.J."/>
            <person name="Steffenson B.J."/>
            <person name="Salamov A."/>
            <person name="Sun H."/>
            <person name="Lowry S."/>
            <person name="LaButti K."/>
            <person name="Han J."/>
            <person name="Copeland A."/>
            <person name="Lindquist E."/>
            <person name="Barry K."/>
            <person name="Schmutz J."/>
            <person name="Baker S.E."/>
            <person name="Ciuffetti L.M."/>
            <person name="Grigoriev I.V."/>
            <person name="Zhong S."/>
            <person name="Turgeon B.G."/>
        </authorList>
    </citation>
    <scope>NUCLEOTIDE SEQUENCE [LARGE SCALE GENOMIC DNA]</scope>
    <source>
        <strain evidence="2 3">ATCC 44560</strain>
    </source>
</reference>
<dbReference type="GeneID" id="19120800"/>
<dbReference type="KEGG" id="bor:COCMIDRAFT_25645"/>
<evidence type="ECO:0000313" key="2">
    <source>
        <dbReference type="EMBL" id="EUC46328.1"/>
    </source>
</evidence>
<evidence type="ECO:0000256" key="1">
    <source>
        <dbReference type="SAM" id="MobiDB-lite"/>
    </source>
</evidence>
<sequence length="157" mass="17185">MQTQLPGWHVDPTTYSCINNAVAKISRLREDSSKHDEQPVFRVGLKGGLARHLLGQDEQQPASLPYQKGTAGRLGPEEEVVPLSAAVLDTIAKAVETTDPESTTLYTGSSEERDFEMCTFWRLERPGGSQPLEATSLSRACPEKAVSMPVPDFATNR</sequence>
<dbReference type="RefSeq" id="XP_007687158.1">
    <property type="nucleotide sequence ID" value="XM_007688968.1"/>
</dbReference>
<keyword evidence="3" id="KW-1185">Reference proteome</keyword>
<evidence type="ECO:0000313" key="3">
    <source>
        <dbReference type="Proteomes" id="UP000054032"/>
    </source>
</evidence>
<dbReference type="EMBL" id="KI963968">
    <property type="protein sequence ID" value="EUC46328.1"/>
    <property type="molecule type" value="Genomic_DNA"/>
</dbReference>
<gene>
    <name evidence="2" type="ORF">COCMIDRAFT_25645</name>
</gene>